<name>X1SQN2_9ZZZZ</name>
<proteinExistence type="predicted"/>
<organism evidence="1">
    <name type="scientific">marine sediment metagenome</name>
    <dbReference type="NCBI Taxonomy" id="412755"/>
    <lineage>
        <taxon>unclassified sequences</taxon>
        <taxon>metagenomes</taxon>
        <taxon>ecological metagenomes</taxon>
    </lineage>
</organism>
<dbReference type="EMBL" id="BARW01005295">
    <property type="protein sequence ID" value="GAI77650.1"/>
    <property type="molecule type" value="Genomic_DNA"/>
</dbReference>
<sequence>AEGVGAGAYTFTHSLGNKLWLLSVDIWLMNKSLTEVIDGAFYIRTGQGEITNVETIRDKWTNVIPMYKGDIEGFTYVGPREHFHWDMMVLYQEKERRFGIVLENFSATVEFTAISTFQISEG</sequence>
<dbReference type="AlphaFoldDB" id="X1SQN2"/>
<protein>
    <submittedName>
        <fullName evidence="1">Uncharacterized protein</fullName>
    </submittedName>
</protein>
<evidence type="ECO:0000313" key="1">
    <source>
        <dbReference type="EMBL" id="GAI77650.1"/>
    </source>
</evidence>
<comment type="caution">
    <text evidence="1">The sequence shown here is derived from an EMBL/GenBank/DDBJ whole genome shotgun (WGS) entry which is preliminary data.</text>
</comment>
<reference evidence="1" key="1">
    <citation type="journal article" date="2014" name="Front. Microbiol.">
        <title>High frequency of phylogenetically diverse reductive dehalogenase-homologous genes in deep subseafloor sedimentary metagenomes.</title>
        <authorList>
            <person name="Kawai M."/>
            <person name="Futagami T."/>
            <person name="Toyoda A."/>
            <person name="Takaki Y."/>
            <person name="Nishi S."/>
            <person name="Hori S."/>
            <person name="Arai W."/>
            <person name="Tsubouchi T."/>
            <person name="Morono Y."/>
            <person name="Uchiyama I."/>
            <person name="Ito T."/>
            <person name="Fujiyama A."/>
            <person name="Inagaki F."/>
            <person name="Takami H."/>
        </authorList>
    </citation>
    <scope>NUCLEOTIDE SEQUENCE</scope>
    <source>
        <strain evidence="1">Expedition CK06-06</strain>
    </source>
</reference>
<gene>
    <name evidence="1" type="ORF">S12H4_11651</name>
</gene>
<feature type="non-terminal residue" evidence="1">
    <location>
        <position position="1"/>
    </location>
</feature>
<accession>X1SQN2</accession>